<dbReference type="Pfam" id="PF18736">
    <property type="entry name" value="pEK499_p136"/>
    <property type="match status" value="1"/>
</dbReference>
<sequence length="155" mass="18274">MSHYNNQEIDFINRTKEIIRQYNDFRIVEKEKYKDTLFLNCLVGLLILPQQYWFDSFPTELVSQKEWGINPSHISSIKDGETKKIKDIARHLRNSIAHYEFKAFDNASSQISSINFKDKDRVGNVTFEATIPLHSLRQFVTKLTETLITEMDKQK</sequence>
<proteinExistence type="predicted"/>
<evidence type="ECO:0000313" key="2">
    <source>
        <dbReference type="EMBL" id="KAA6330229.1"/>
    </source>
</evidence>
<accession>A0A5J4R907</accession>
<reference evidence="2" key="1">
    <citation type="submission" date="2019-03" db="EMBL/GenBank/DDBJ databases">
        <title>Single cell metagenomics reveals metabolic interactions within the superorganism composed of flagellate Streblomastix strix and complex community of Bacteroidetes bacteria on its surface.</title>
        <authorList>
            <person name="Treitli S.C."/>
            <person name="Kolisko M."/>
            <person name="Husnik F."/>
            <person name="Keeling P."/>
            <person name="Hampl V."/>
        </authorList>
    </citation>
    <scope>NUCLEOTIDE SEQUENCE</scope>
    <source>
        <strain evidence="2">STM</strain>
    </source>
</reference>
<dbReference type="EMBL" id="SNRY01001532">
    <property type="protein sequence ID" value="KAA6330229.1"/>
    <property type="molecule type" value="Genomic_DNA"/>
</dbReference>
<dbReference type="InterPro" id="IPR041318">
    <property type="entry name" value="pEK499_p136"/>
</dbReference>
<dbReference type="AlphaFoldDB" id="A0A5J4R907"/>
<feature type="domain" description="pEK499-p136 HEPN" evidence="1">
    <location>
        <begin position="1"/>
        <end position="153"/>
    </location>
</feature>
<protein>
    <recommendedName>
        <fullName evidence="1">pEK499-p136 HEPN domain-containing protein</fullName>
    </recommendedName>
</protein>
<gene>
    <name evidence="2" type="ORF">EZS27_021044</name>
</gene>
<comment type="caution">
    <text evidence="2">The sequence shown here is derived from an EMBL/GenBank/DDBJ whole genome shotgun (WGS) entry which is preliminary data.</text>
</comment>
<evidence type="ECO:0000259" key="1">
    <source>
        <dbReference type="Pfam" id="PF18736"/>
    </source>
</evidence>
<organism evidence="2">
    <name type="scientific">termite gut metagenome</name>
    <dbReference type="NCBI Taxonomy" id="433724"/>
    <lineage>
        <taxon>unclassified sequences</taxon>
        <taxon>metagenomes</taxon>
        <taxon>organismal metagenomes</taxon>
    </lineage>
</organism>
<name>A0A5J4R907_9ZZZZ</name>